<dbReference type="AlphaFoldDB" id="A0A7W8HK53"/>
<proteinExistence type="predicted"/>
<protein>
    <submittedName>
        <fullName evidence="2">Uncharacterized protein</fullName>
    </submittedName>
</protein>
<organism evidence="2 3">
    <name type="scientific">Quisquiliibacterium transsilvanicum</name>
    <dbReference type="NCBI Taxonomy" id="1549638"/>
    <lineage>
        <taxon>Bacteria</taxon>
        <taxon>Pseudomonadati</taxon>
        <taxon>Pseudomonadota</taxon>
        <taxon>Betaproteobacteria</taxon>
        <taxon>Burkholderiales</taxon>
        <taxon>Burkholderiaceae</taxon>
        <taxon>Quisquiliibacterium</taxon>
    </lineage>
</organism>
<dbReference type="Proteomes" id="UP000532440">
    <property type="component" value="Unassembled WGS sequence"/>
</dbReference>
<dbReference type="EMBL" id="JACHGB010000007">
    <property type="protein sequence ID" value="MBB5273542.1"/>
    <property type="molecule type" value="Genomic_DNA"/>
</dbReference>
<sequence>MSKPIPTTPAGFDTTRIIERPDGFWWQPIEGGREHGPFETLLEAVADMERSDDGWEAGGDESDAVREAEDLLGVPAWVDPDTGHLADDERTRTEDH</sequence>
<evidence type="ECO:0000313" key="2">
    <source>
        <dbReference type="EMBL" id="MBB5273542.1"/>
    </source>
</evidence>
<accession>A0A7W8HK53</accession>
<gene>
    <name evidence="2" type="ORF">HNQ70_003572</name>
</gene>
<comment type="caution">
    <text evidence="2">The sequence shown here is derived from an EMBL/GenBank/DDBJ whole genome shotgun (WGS) entry which is preliminary data.</text>
</comment>
<name>A0A7W8HK53_9BURK</name>
<reference evidence="2 3" key="1">
    <citation type="submission" date="2020-08" db="EMBL/GenBank/DDBJ databases">
        <title>Genomic Encyclopedia of Type Strains, Phase IV (KMG-IV): sequencing the most valuable type-strain genomes for metagenomic binning, comparative biology and taxonomic classification.</title>
        <authorList>
            <person name="Goeker M."/>
        </authorList>
    </citation>
    <scope>NUCLEOTIDE SEQUENCE [LARGE SCALE GENOMIC DNA]</scope>
    <source>
        <strain evidence="2 3">DSM 29781</strain>
    </source>
</reference>
<feature type="region of interest" description="Disordered" evidence="1">
    <location>
        <begin position="75"/>
        <end position="96"/>
    </location>
</feature>
<evidence type="ECO:0000256" key="1">
    <source>
        <dbReference type="SAM" id="MobiDB-lite"/>
    </source>
</evidence>
<keyword evidence="3" id="KW-1185">Reference proteome</keyword>
<feature type="compositionally biased region" description="Basic and acidic residues" evidence="1">
    <location>
        <begin position="81"/>
        <end position="96"/>
    </location>
</feature>
<dbReference type="RefSeq" id="WP_183970267.1">
    <property type="nucleotide sequence ID" value="NZ_BAABEW010000020.1"/>
</dbReference>
<evidence type="ECO:0000313" key="3">
    <source>
        <dbReference type="Proteomes" id="UP000532440"/>
    </source>
</evidence>